<dbReference type="InterPro" id="IPR013525">
    <property type="entry name" value="ABC2_TM"/>
</dbReference>
<comment type="subcellular location">
    <subcellularLocation>
        <location evidence="1">Membrane</location>
        <topology evidence="1">Multi-pass membrane protein</topology>
    </subcellularLocation>
</comment>
<dbReference type="InterPro" id="IPR017500">
    <property type="entry name" value="Phage_infect_YhgE_N"/>
</dbReference>
<organism evidence="11">
    <name type="scientific">Staphylococcus schleiferi</name>
    <dbReference type="NCBI Taxonomy" id="1295"/>
    <lineage>
        <taxon>Bacteria</taxon>
        <taxon>Bacillati</taxon>
        <taxon>Bacillota</taxon>
        <taxon>Bacilli</taxon>
        <taxon>Bacillales</taxon>
        <taxon>Staphylococcaceae</taxon>
        <taxon>Staphylococcus</taxon>
    </lineage>
</organism>
<dbReference type="NCBIfam" id="TIGR03061">
    <property type="entry name" value="pip_yhgE_Nterm"/>
    <property type="match status" value="1"/>
</dbReference>
<reference evidence="9 12" key="3">
    <citation type="submission" date="2020-11" db="EMBL/GenBank/DDBJ databases">
        <authorList>
            <consortium name="Pathogen Informatics"/>
        </authorList>
    </citation>
    <scope>NUCLEOTIDE SEQUENCE [LARGE SCALE GENOMIC DNA]</scope>
    <source>
        <strain evidence="9 12">NCTC12218</strain>
    </source>
</reference>
<keyword evidence="4 7" id="KW-0472">Membrane</keyword>
<evidence type="ECO:0000259" key="8">
    <source>
        <dbReference type="Pfam" id="PF12698"/>
    </source>
</evidence>
<feature type="transmembrane region" description="Helical" evidence="7">
    <location>
        <begin position="824"/>
        <end position="844"/>
    </location>
</feature>
<dbReference type="PANTHER" id="PTHR43077:SF10">
    <property type="entry name" value="TRANSPORT PERMEASE PROTEIN"/>
    <property type="match status" value="1"/>
</dbReference>
<dbReference type="NCBIfam" id="TIGR03062">
    <property type="entry name" value="pip_yhgE_Cterm"/>
    <property type="match status" value="1"/>
</dbReference>
<accession>A0A7Z7QN49</accession>
<name>A0A7Z7QN49_STASC</name>
<keyword evidence="5" id="KW-0175">Coiled coil</keyword>
<dbReference type="GO" id="GO:0016020">
    <property type="term" value="C:membrane"/>
    <property type="evidence" value="ECO:0007669"/>
    <property type="project" value="UniProtKB-SubCell"/>
</dbReference>
<dbReference type="RefSeq" id="WP_016426067.1">
    <property type="nucleotide sequence ID" value="NZ_CABKRV010000002.1"/>
</dbReference>
<dbReference type="Gene3D" id="3.40.1710.10">
    <property type="entry name" value="abc type-2 transporter like domain"/>
    <property type="match status" value="1"/>
</dbReference>
<evidence type="ECO:0000313" key="12">
    <source>
        <dbReference type="Proteomes" id="UP000264146"/>
    </source>
</evidence>
<reference evidence="11" key="2">
    <citation type="submission" date="2018-06" db="EMBL/GenBank/DDBJ databases">
        <authorList>
            <consortium name="Pathogen Informatics"/>
            <person name="Doyle S."/>
        </authorList>
    </citation>
    <scope>NUCLEOTIDE SEQUENCE [LARGE SCALE GENOMIC DNA]</scope>
    <source>
        <strain evidence="11">NCTC12218</strain>
    </source>
</reference>
<evidence type="ECO:0000256" key="2">
    <source>
        <dbReference type="ARBA" id="ARBA00022692"/>
    </source>
</evidence>
<keyword evidence="3 7" id="KW-1133">Transmembrane helix</keyword>
<proteinExistence type="predicted"/>
<gene>
    <name evidence="10" type="ORF">C1O36_01885</name>
    <name evidence="11" type="ORF">NCTC12218_00359</name>
</gene>
<dbReference type="Proteomes" id="UP000264146">
    <property type="component" value="Chromosome"/>
</dbReference>
<feature type="transmembrane region" description="Helical" evidence="7">
    <location>
        <begin position="856"/>
        <end position="875"/>
    </location>
</feature>
<feature type="transmembrane region" description="Helical" evidence="7">
    <location>
        <begin position="909"/>
        <end position="930"/>
    </location>
</feature>
<feature type="transmembrane region" description="Helical" evidence="7">
    <location>
        <begin position="21"/>
        <end position="38"/>
    </location>
</feature>
<feature type="transmembrane region" description="Helical" evidence="7">
    <location>
        <begin position="756"/>
        <end position="775"/>
    </location>
</feature>
<sequence>MKNAIKLFLMDIKKIAKTPGAIIIILGLAILPSFYAWFNLEATWDPYSNTNHIKVAVVNEDKGDTVRNKKLNVGNRLEDTLKKDTHFDWQFVSREKADHDLRMGKYYAALYIPEGFTHQITGTLRKDPQQAKVEYKVNQKLNAIAPKMTDAGSSEIVKKANQKFNETVTKVLLKEADRLGIKLEDELPAYKKVRDGIYAANNALPKIERFREGLIYLNEHQDQLDQYADKFRELDRYKDDAVNATERLNQLNASIPAINERAKLVVALDNSLPEIERILQAASQVPNRFPTINKGVDIAIGGTDKALKDLNSAQQLLPSIEQRIRAYGEVVNNASQANDQLANDVSRAQNQQGQQANVQTAPQSTHQSHYQTSQVSTANDASGQPLPNGQVISNDDAASLESAYSKSLQDVNSAAASQLKATQDDLDAAKNMGYGIISSNDASQFKEPLSHLIARMNHANKTIRDYRDFLSDVERTEGVNLSEAQAQLKTAQDDIKEATKRLNKLNDAIAAGNSGKAEAMDIIKRVDHIQKQIKAAQTMLKNDVANKLLDVSHALGKALDKGAVTLNVAQEKLQKVQSIIRSGQTILSDANERLKRLSDTLPAVEAEYIRAMSAAQAYFPEFKKKVHNASDFVKNDLPALENKISETTQTVNENLPTAFAKYDRLRQILDANQPKAKEALSNLADFAKNDFPSVEKDLKKANKIFKQLDRDNTIEELIDLLRNDLKKQAGVISNPIDLQKENVFPVKDYGSASTPFYTALSIWVGALLLVSLLTTHNKHPELKPYLTIRETYLGKMGLFVVMNMIQALIVSIGDIVILKASVESVWLFITICLYSAIIFSVIVYTLVSVLGNPGKALAIVLLVLQIAGGGGTFPIEVTPQFFQTIHPYLPFSYSIDALREAVGGPVPQILVFKLTMLTAFGVGFFLVGLIGKPYLDPLAQGLADKADKSNILE</sequence>
<evidence type="ECO:0000256" key="7">
    <source>
        <dbReference type="SAM" id="Phobius"/>
    </source>
</evidence>
<dbReference type="EMBL" id="UHEF01000001">
    <property type="protein sequence ID" value="SUM86708.1"/>
    <property type="molecule type" value="Genomic_DNA"/>
</dbReference>
<protein>
    <submittedName>
        <fullName evidence="11">Membrane protein</fullName>
    </submittedName>
    <submittedName>
        <fullName evidence="10">YhgE/Pip domain-containing protein</fullName>
    </submittedName>
</protein>
<dbReference type="EMBL" id="POVK01000004">
    <property type="protein sequence ID" value="NHA33289.1"/>
    <property type="molecule type" value="Genomic_DNA"/>
</dbReference>
<feature type="region of interest" description="Disordered" evidence="6">
    <location>
        <begin position="344"/>
        <end position="393"/>
    </location>
</feature>
<keyword evidence="2 7" id="KW-0812">Transmembrane</keyword>
<dbReference type="Pfam" id="PF12698">
    <property type="entry name" value="ABC2_membrane_3"/>
    <property type="match status" value="2"/>
</dbReference>
<feature type="compositionally biased region" description="Polar residues" evidence="6">
    <location>
        <begin position="378"/>
        <end position="393"/>
    </location>
</feature>
<evidence type="ECO:0000313" key="13">
    <source>
        <dbReference type="Proteomes" id="UP000572988"/>
    </source>
</evidence>
<dbReference type="PANTHER" id="PTHR43077">
    <property type="entry name" value="TRANSPORT PERMEASE YVFS-RELATED"/>
    <property type="match status" value="1"/>
</dbReference>
<evidence type="ECO:0000256" key="3">
    <source>
        <dbReference type="ARBA" id="ARBA00022989"/>
    </source>
</evidence>
<feature type="coiled-coil region" evidence="5">
    <location>
        <begin position="481"/>
        <end position="508"/>
    </location>
</feature>
<reference evidence="10 13" key="1">
    <citation type="submission" date="2018-01" db="EMBL/GenBank/DDBJ databases">
        <title>Complete genome sequence of Staphylococcus Scheliferi isolated from human.</title>
        <authorList>
            <person name="Abouelkhair M.A."/>
            <person name="Bemis D.A."/>
            <person name="Kania S.A."/>
        </authorList>
    </citation>
    <scope>NUCLEOTIDE SEQUENCE [LARGE SCALE GENOMIC DNA]</scope>
    <source>
        <strain evidence="10 13">ATCC 43808</strain>
    </source>
</reference>
<evidence type="ECO:0000256" key="6">
    <source>
        <dbReference type="SAM" id="MobiDB-lite"/>
    </source>
</evidence>
<dbReference type="EMBL" id="LR962863">
    <property type="protein sequence ID" value="CAD7358775.1"/>
    <property type="molecule type" value="Genomic_DNA"/>
</dbReference>
<feature type="compositionally biased region" description="Low complexity" evidence="6">
    <location>
        <begin position="348"/>
        <end position="377"/>
    </location>
</feature>
<feature type="domain" description="ABC-2 type transporter transmembrane" evidence="8">
    <location>
        <begin position="636"/>
        <end position="929"/>
    </location>
</feature>
<evidence type="ECO:0000313" key="10">
    <source>
        <dbReference type="EMBL" id="NHA33289.1"/>
    </source>
</evidence>
<evidence type="ECO:0000256" key="1">
    <source>
        <dbReference type="ARBA" id="ARBA00004141"/>
    </source>
</evidence>
<dbReference type="InterPro" id="IPR017501">
    <property type="entry name" value="Phage_infect_YhgE_C"/>
</dbReference>
<feature type="transmembrane region" description="Helical" evidence="7">
    <location>
        <begin position="796"/>
        <end position="818"/>
    </location>
</feature>
<keyword evidence="13" id="KW-1185">Reference proteome</keyword>
<evidence type="ECO:0000256" key="4">
    <source>
        <dbReference type="ARBA" id="ARBA00023136"/>
    </source>
</evidence>
<dbReference type="InterPro" id="IPR051328">
    <property type="entry name" value="T7SS_ABC-Transporter"/>
</dbReference>
<dbReference type="GeneID" id="93789105"/>
<feature type="domain" description="ABC-2 type transporter transmembrane" evidence="8">
    <location>
        <begin position="23"/>
        <end position="165"/>
    </location>
</feature>
<evidence type="ECO:0000256" key="5">
    <source>
        <dbReference type="SAM" id="Coils"/>
    </source>
</evidence>
<dbReference type="Proteomes" id="UP000572988">
    <property type="component" value="Unassembled WGS sequence"/>
</dbReference>
<evidence type="ECO:0000313" key="11">
    <source>
        <dbReference type="EMBL" id="SUM86708.1"/>
    </source>
</evidence>
<feature type="coiled-coil region" evidence="5">
    <location>
        <begin position="217"/>
        <end position="254"/>
    </location>
</feature>
<evidence type="ECO:0000313" key="9">
    <source>
        <dbReference type="EMBL" id="CAD7358775.1"/>
    </source>
</evidence>
<dbReference type="GO" id="GO:0140359">
    <property type="term" value="F:ABC-type transporter activity"/>
    <property type="evidence" value="ECO:0007669"/>
    <property type="project" value="InterPro"/>
</dbReference>
<dbReference type="AlphaFoldDB" id="A0A7Z7QN49"/>